<accession>A0A4V2UPR7</accession>
<comment type="similarity">
    <text evidence="7">Belongs to the TRAP transporter small permease family.</text>
</comment>
<organism evidence="9 10">
    <name type="scientific">Primorskyibacter sedentarius</name>
    <dbReference type="NCBI Taxonomy" id="745311"/>
    <lineage>
        <taxon>Bacteria</taxon>
        <taxon>Pseudomonadati</taxon>
        <taxon>Pseudomonadota</taxon>
        <taxon>Alphaproteobacteria</taxon>
        <taxon>Rhodobacterales</taxon>
        <taxon>Roseobacteraceae</taxon>
        <taxon>Primorskyibacter</taxon>
    </lineage>
</organism>
<dbReference type="RefSeq" id="WP_132241048.1">
    <property type="nucleotide sequence ID" value="NZ_SLZU01000001.1"/>
</dbReference>
<evidence type="ECO:0000256" key="6">
    <source>
        <dbReference type="ARBA" id="ARBA00023136"/>
    </source>
</evidence>
<keyword evidence="4 7" id="KW-0812">Transmembrane</keyword>
<dbReference type="OrthoDB" id="9794346at2"/>
<dbReference type="Proteomes" id="UP000295696">
    <property type="component" value="Unassembled WGS sequence"/>
</dbReference>
<dbReference type="InterPro" id="IPR055348">
    <property type="entry name" value="DctQ"/>
</dbReference>
<comment type="function">
    <text evidence="7">Part of the tripartite ATP-independent periplasmic (TRAP) transport system.</text>
</comment>
<sequence>MLDALIWLGTNIGLGFYNLIYAITHPGLWLDWSNKENLLRFVYYGGSVEFFFVVFDLFLVVTVAGLVWRKFMWGCVRVLEGFANGIGRLAAWAGLIMVLQQTMVVFLQSIFRLGEITLTPIGLGIGLTYSVGWWSEGLKFWNAVVIALCVSYAFVQGSHVRVDLIYAPLKHRGKRLVDMFGALFLMVPAAVLTWMYAWFFLWRHLITPKVSASDKLDLMLRKSKIVKWNVETIAFSPDGFNAYFMFKILMLCFVALVLLQAVAFFYRSFLEFVEGEGSADKYLDRDTLGEGEEAYEGTH</sequence>
<proteinExistence type="inferred from homology"/>
<keyword evidence="3" id="KW-1003">Cell membrane</keyword>
<reference evidence="9 10" key="1">
    <citation type="submission" date="2019-03" db="EMBL/GenBank/DDBJ databases">
        <title>Genomic Encyclopedia of Type Strains, Phase IV (KMG-IV): sequencing the most valuable type-strain genomes for metagenomic binning, comparative biology and taxonomic classification.</title>
        <authorList>
            <person name="Goeker M."/>
        </authorList>
    </citation>
    <scope>NUCLEOTIDE SEQUENCE [LARGE SCALE GENOMIC DNA]</scope>
    <source>
        <strain evidence="9 10">DSM 104836</strain>
    </source>
</reference>
<keyword evidence="7" id="KW-0997">Cell inner membrane</keyword>
<keyword evidence="6 7" id="KW-0472">Membrane</keyword>
<keyword evidence="10" id="KW-1185">Reference proteome</keyword>
<comment type="caution">
    <text evidence="7">Lacks conserved residue(s) required for the propagation of feature annotation.</text>
</comment>
<comment type="subunit">
    <text evidence="7">The complex comprises the extracytoplasmic solute receptor protein and the two transmembrane proteins.</text>
</comment>
<keyword evidence="5 7" id="KW-1133">Transmembrane helix</keyword>
<evidence type="ECO:0000256" key="5">
    <source>
        <dbReference type="ARBA" id="ARBA00022989"/>
    </source>
</evidence>
<feature type="transmembrane region" description="Helical" evidence="7">
    <location>
        <begin position="244"/>
        <end position="266"/>
    </location>
</feature>
<gene>
    <name evidence="9" type="ORF">EDD52_10179</name>
</gene>
<evidence type="ECO:0000256" key="2">
    <source>
        <dbReference type="ARBA" id="ARBA00022448"/>
    </source>
</evidence>
<feature type="transmembrane region" description="Helical" evidence="7">
    <location>
        <begin position="138"/>
        <end position="155"/>
    </location>
</feature>
<name>A0A4V2UPR7_9RHOB</name>
<evidence type="ECO:0000259" key="8">
    <source>
        <dbReference type="Pfam" id="PF04290"/>
    </source>
</evidence>
<evidence type="ECO:0000313" key="10">
    <source>
        <dbReference type="Proteomes" id="UP000295696"/>
    </source>
</evidence>
<dbReference type="GO" id="GO:0005886">
    <property type="term" value="C:plasma membrane"/>
    <property type="evidence" value="ECO:0007669"/>
    <property type="project" value="UniProtKB-SubCell"/>
</dbReference>
<comment type="caution">
    <text evidence="9">The sequence shown here is derived from an EMBL/GenBank/DDBJ whole genome shotgun (WGS) entry which is preliminary data.</text>
</comment>
<evidence type="ECO:0000256" key="3">
    <source>
        <dbReference type="ARBA" id="ARBA00022475"/>
    </source>
</evidence>
<keyword evidence="2 7" id="KW-0813">Transport</keyword>
<feature type="transmembrane region" description="Helical" evidence="7">
    <location>
        <begin position="89"/>
        <end position="111"/>
    </location>
</feature>
<evidence type="ECO:0000313" key="9">
    <source>
        <dbReference type="EMBL" id="TCS66990.1"/>
    </source>
</evidence>
<dbReference type="AlphaFoldDB" id="A0A4V2UPR7"/>
<evidence type="ECO:0000256" key="4">
    <source>
        <dbReference type="ARBA" id="ARBA00022692"/>
    </source>
</evidence>
<evidence type="ECO:0000256" key="7">
    <source>
        <dbReference type="RuleBase" id="RU369079"/>
    </source>
</evidence>
<dbReference type="GO" id="GO:0022857">
    <property type="term" value="F:transmembrane transporter activity"/>
    <property type="evidence" value="ECO:0007669"/>
    <property type="project" value="UniProtKB-UniRule"/>
</dbReference>
<feature type="transmembrane region" description="Helical" evidence="7">
    <location>
        <begin position="5"/>
        <end position="23"/>
    </location>
</feature>
<evidence type="ECO:0000256" key="1">
    <source>
        <dbReference type="ARBA" id="ARBA00004651"/>
    </source>
</evidence>
<dbReference type="EMBL" id="SLZU01000001">
    <property type="protein sequence ID" value="TCS66990.1"/>
    <property type="molecule type" value="Genomic_DNA"/>
</dbReference>
<feature type="domain" description="Tripartite ATP-independent periplasmic transporters DctQ component" evidence="8">
    <location>
        <begin position="130"/>
        <end position="197"/>
    </location>
</feature>
<comment type="subcellular location">
    <subcellularLocation>
        <location evidence="7">Cell inner membrane</location>
        <topology evidence="7">Multi-pass membrane protein</topology>
    </subcellularLocation>
    <subcellularLocation>
        <location evidence="1">Cell membrane</location>
        <topology evidence="1">Multi-pass membrane protein</topology>
    </subcellularLocation>
</comment>
<protein>
    <recommendedName>
        <fullName evidence="7">TRAP transporter small permease protein</fullName>
    </recommendedName>
</protein>
<feature type="transmembrane region" description="Helical" evidence="7">
    <location>
        <begin position="176"/>
        <end position="201"/>
    </location>
</feature>
<feature type="transmembrane region" description="Helical" evidence="7">
    <location>
        <begin position="43"/>
        <end position="68"/>
    </location>
</feature>
<dbReference type="Pfam" id="PF04290">
    <property type="entry name" value="DctQ"/>
    <property type="match status" value="1"/>
</dbReference>